<dbReference type="EMBL" id="CAJNJA010056945">
    <property type="protein sequence ID" value="CAE7860528.1"/>
    <property type="molecule type" value="Genomic_DNA"/>
</dbReference>
<evidence type="ECO:0000256" key="1">
    <source>
        <dbReference type="SAM" id="MobiDB-lite"/>
    </source>
</evidence>
<proteinExistence type="predicted"/>
<dbReference type="OrthoDB" id="410535at2759"/>
<evidence type="ECO:0000313" key="3">
    <source>
        <dbReference type="Proteomes" id="UP000601435"/>
    </source>
</evidence>
<protein>
    <submittedName>
        <fullName evidence="2">Uncharacterized protein</fullName>
    </submittedName>
</protein>
<sequence length="413" mass="45189">MVGKRKAETQHVSDVSDEYSPSLAAGTEEAQAVQQSQDATMVLDPEAEPGSCASDTATATSLQDILKQMVSRDEARQPVHHFLADVIFAGKKDMETFSQSVQVLAPCASGQETCYAGFQSTSRTPRQGTIHVLFLNIFANESYPFAMLVSDCLEVANSMLATGVCGHVLEVEAVKSTEFPANAWRLRFGAGGAHFNCCLLGAYGLVLVTCLKALSENNQTCLGNGNAVLELLKVIHVVCPQRGQVVDAKSRALRAMTQTSILHKRHRRLDLVMTASLMKKMFVAATKNPTDSLETDQVGKDIAALIKKYNSTIIQNAGQQLRGRAAFAVRYAISDVHLPDEVFTLVLAASSDARFNDGVLEQRGFYVGLSARDVSHKEWEQIYRGSVASQRCILQQMMMEEKSEKCDKWLASR</sequence>
<dbReference type="AlphaFoldDB" id="A0A813AA39"/>
<gene>
    <name evidence="2" type="ORF">SNEC2469_LOCUS27236</name>
</gene>
<accession>A0A813AA39</accession>
<keyword evidence="3" id="KW-1185">Reference proteome</keyword>
<dbReference type="Proteomes" id="UP000601435">
    <property type="component" value="Unassembled WGS sequence"/>
</dbReference>
<comment type="caution">
    <text evidence="2">The sequence shown here is derived from an EMBL/GenBank/DDBJ whole genome shotgun (WGS) entry which is preliminary data.</text>
</comment>
<feature type="region of interest" description="Disordered" evidence="1">
    <location>
        <begin position="1"/>
        <end position="21"/>
    </location>
</feature>
<organism evidence="2 3">
    <name type="scientific">Symbiodinium necroappetens</name>
    <dbReference type="NCBI Taxonomy" id="1628268"/>
    <lineage>
        <taxon>Eukaryota</taxon>
        <taxon>Sar</taxon>
        <taxon>Alveolata</taxon>
        <taxon>Dinophyceae</taxon>
        <taxon>Suessiales</taxon>
        <taxon>Symbiodiniaceae</taxon>
        <taxon>Symbiodinium</taxon>
    </lineage>
</organism>
<reference evidence="2" key="1">
    <citation type="submission" date="2021-02" db="EMBL/GenBank/DDBJ databases">
        <authorList>
            <person name="Dougan E. K."/>
            <person name="Rhodes N."/>
            <person name="Thang M."/>
            <person name="Chan C."/>
        </authorList>
    </citation>
    <scope>NUCLEOTIDE SEQUENCE</scope>
</reference>
<name>A0A813AA39_9DINO</name>
<evidence type="ECO:0000313" key="2">
    <source>
        <dbReference type="EMBL" id="CAE7860528.1"/>
    </source>
</evidence>
<feature type="compositionally biased region" description="Basic and acidic residues" evidence="1">
    <location>
        <begin position="1"/>
        <end position="11"/>
    </location>
</feature>